<feature type="region of interest" description="Disordered" evidence="1">
    <location>
        <begin position="40"/>
        <end position="68"/>
    </location>
</feature>
<reference evidence="2 3" key="1">
    <citation type="submission" date="2016-10" db="EMBL/GenBank/DDBJ databases">
        <authorList>
            <person name="de Groot N.N."/>
        </authorList>
    </citation>
    <scope>NUCLEOTIDE SEQUENCE [LARGE SCALE GENOMIC DNA]</scope>
    <source>
        <strain evidence="2 3">CGMCC 4.3510</strain>
    </source>
</reference>
<dbReference type="EMBL" id="FONG01000012">
    <property type="protein sequence ID" value="SFF37105.1"/>
    <property type="molecule type" value="Genomic_DNA"/>
</dbReference>
<evidence type="ECO:0000256" key="1">
    <source>
        <dbReference type="SAM" id="MobiDB-lite"/>
    </source>
</evidence>
<evidence type="ECO:0000313" key="2">
    <source>
        <dbReference type="EMBL" id="SFF37105.1"/>
    </source>
</evidence>
<evidence type="ECO:0000313" key="3">
    <source>
        <dbReference type="Proteomes" id="UP000199323"/>
    </source>
</evidence>
<proteinExistence type="predicted"/>
<feature type="compositionally biased region" description="Pro residues" evidence="1">
    <location>
        <begin position="50"/>
        <end position="62"/>
    </location>
</feature>
<keyword evidence="3" id="KW-1185">Reference proteome</keyword>
<name>A0A1I2I432_9ACTN</name>
<accession>A0A1I2I432</accession>
<dbReference type="RefSeq" id="WP_093715214.1">
    <property type="nucleotide sequence ID" value="NZ_FONG01000012.1"/>
</dbReference>
<gene>
    <name evidence="2" type="ORF">SAMN05216251_112179</name>
</gene>
<protein>
    <submittedName>
        <fullName evidence="2">Uncharacterized protein</fullName>
    </submittedName>
</protein>
<sequence>MTVLLDIAALSALLLVLSFVPVLGLRAEARITRQIREADAARSASAAEAPPDPAPHPAPAEPAPLLHV</sequence>
<dbReference type="AlphaFoldDB" id="A0A1I2I432"/>
<dbReference type="Proteomes" id="UP000199323">
    <property type="component" value="Unassembled WGS sequence"/>
</dbReference>
<organism evidence="2 3">
    <name type="scientific">Actinacidiphila alni</name>
    <dbReference type="NCBI Taxonomy" id="380248"/>
    <lineage>
        <taxon>Bacteria</taxon>
        <taxon>Bacillati</taxon>
        <taxon>Actinomycetota</taxon>
        <taxon>Actinomycetes</taxon>
        <taxon>Kitasatosporales</taxon>
        <taxon>Streptomycetaceae</taxon>
        <taxon>Actinacidiphila</taxon>
    </lineage>
</organism>